<keyword evidence="7" id="KW-0809">Transit peptide</keyword>
<dbReference type="NCBIfam" id="TIGR01759">
    <property type="entry name" value="MalateDH-SF1"/>
    <property type="match status" value="1"/>
</dbReference>
<dbReference type="EC" id="1.1.1.82" evidence="3"/>
<evidence type="ECO:0000256" key="6">
    <source>
        <dbReference type="ARBA" id="ARBA00022857"/>
    </source>
</evidence>
<protein>
    <recommendedName>
        <fullName evidence="3">malate dehydrogenase (NADP(+))</fullName>
        <ecNumber evidence="3">1.1.1.82</ecNumber>
    </recommendedName>
</protein>
<keyword evidence="4" id="KW-0150">Chloroplast</keyword>
<evidence type="ECO:0000256" key="1">
    <source>
        <dbReference type="ARBA" id="ARBA00004229"/>
    </source>
</evidence>
<accession>A0AAV1HWG8</accession>
<dbReference type="Gene3D" id="3.40.50.720">
    <property type="entry name" value="NAD(P)-binding Rossmann-like Domain"/>
    <property type="match status" value="1"/>
</dbReference>
<evidence type="ECO:0000256" key="3">
    <source>
        <dbReference type="ARBA" id="ARBA00013132"/>
    </source>
</evidence>
<dbReference type="Pfam" id="PF00056">
    <property type="entry name" value="Ldh_1_N"/>
    <property type="match status" value="1"/>
</dbReference>
<dbReference type="InterPro" id="IPR022383">
    <property type="entry name" value="Lactate/malate_DH_C"/>
</dbReference>
<evidence type="ECO:0000313" key="14">
    <source>
        <dbReference type="Proteomes" id="UP001314263"/>
    </source>
</evidence>
<reference evidence="13 14" key="1">
    <citation type="submission" date="2023-10" db="EMBL/GenBank/DDBJ databases">
        <authorList>
            <person name="Maclean D."/>
            <person name="Macfadyen A."/>
        </authorList>
    </citation>
    <scope>NUCLEOTIDE SEQUENCE [LARGE SCALE GENOMIC DNA]</scope>
</reference>
<dbReference type="InterPro" id="IPR010945">
    <property type="entry name" value="Malate_DH_type2"/>
</dbReference>
<comment type="similarity">
    <text evidence="2">Belongs to the LDH/MDH superfamily. MDH type 2 family.</text>
</comment>
<dbReference type="GO" id="GO:0046554">
    <property type="term" value="F:L-malate dehydrogenase (NADP+) activity"/>
    <property type="evidence" value="ECO:0007669"/>
    <property type="project" value="UniProtKB-EC"/>
</dbReference>
<keyword evidence="14" id="KW-1185">Reference proteome</keyword>
<comment type="caution">
    <text evidence="13">The sequence shown here is derived from an EMBL/GenBank/DDBJ whole genome shotgun (WGS) entry which is preliminary data.</text>
</comment>
<proteinExistence type="inferred from homology"/>
<feature type="domain" description="Lactate/malate dehydrogenase N-terminal" evidence="11">
    <location>
        <begin position="94"/>
        <end position="241"/>
    </location>
</feature>
<keyword evidence="5" id="KW-0934">Plastid</keyword>
<comment type="subcellular location">
    <subcellularLocation>
        <location evidence="1">Plastid</location>
        <location evidence="1">Chloroplast</location>
    </subcellularLocation>
</comment>
<evidence type="ECO:0000256" key="5">
    <source>
        <dbReference type="ARBA" id="ARBA00022640"/>
    </source>
</evidence>
<dbReference type="Proteomes" id="UP001314263">
    <property type="component" value="Unassembled WGS sequence"/>
</dbReference>
<evidence type="ECO:0000259" key="11">
    <source>
        <dbReference type="Pfam" id="PF00056"/>
    </source>
</evidence>
<organism evidence="13 14">
    <name type="scientific">Coccomyxa viridis</name>
    <dbReference type="NCBI Taxonomy" id="1274662"/>
    <lineage>
        <taxon>Eukaryota</taxon>
        <taxon>Viridiplantae</taxon>
        <taxon>Chlorophyta</taxon>
        <taxon>core chlorophytes</taxon>
        <taxon>Trebouxiophyceae</taxon>
        <taxon>Trebouxiophyceae incertae sedis</taxon>
        <taxon>Coccomyxaceae</taxon>
        <taxon>Coccomyxa</taxon>
    </lineage>
</organism>
<dbReference type="SUPFAM" id="SSF56327">
    <property type="entry name" value="LDH C-terminal domain-like"/>
    <property type="match status" value="1"/>
</dbReference>
<dbReference type="NCBIfam" id="NF003916">
    <property type="entry name" value="PRK05442.1"/>
    <property type="match status" value="1"/>
</dbReference>
<dbReference type="FunFam" id="3.90.110.10:FF:000002">
    <property type="entry name" value="Malate dehydrogenase"/>
    <property type="match status" value="1"/>
</dbReference>
<keyword evidence="9" id="KW-1015">Disulfide bond</keyword>
<dbReference type="Pfam" id="PF02866">
    <property type="entry name" value="Ldh_1_C"/>
    <property type="match status" value="1"/>
</dbReference>
<evidence type="ECO:0000256" key="8">
    <source>
        <dbReference type="ARBA" id="ARBA00023002"/>
    </source>
</evidence>
<dbReference type="SUPFAM" id="SSF51735">
    <property type="entry name" value="NAD(P)-binding Rossmann-fold domains"/>
    <property type="match status" value="1"/>
</dbReference>
<evidence type="ECO:0000256" key="2">
    <source>
        <dbReference type="ARBA" id="ARBA00009613"/>
    </source>
</evidence>
<sequence length="436" mass="47998">MIQIAAPFGVKGDRQYVTPQFGKSNACNSALNANFAEGLRWQTIHPRPKCGQTETRSQATLQSVNDSAFSQLSYDPKNEDQELLKHALKPTLTVAVSGAAGQIAQHLLFMLASGGCFGMDQPIAFRLLASRQESLAPLEGMAMELEDSLYPLLRKVEIGNEPLTMFRDADWAVLLGAVPRAAGTERAHLLDINGQIYQEQGRALNEVASRDCKVLVVGNPCNTNALICMENAPRLQRRNFHALMRLDENRARCQLAHKAQRFYTAITNLCVWGNHSTTQVPDFLNAHIGGEPAMEVVQDEQWFRHDFTPTVAGRGGEIASRLERSPAASTAVAVADAVKSLVEPTAEGECFSSAVCTDGNPYGIREGLICSMPCWSQGEGRYHVCDDFAIDDWLREKILESEDELIRERECVSHLLPNAEPAACRIMRETSLPGES</sequence>
<evidence type="ECO:0000256" key="10">
    <source>
        <dbReference type="ARBA" id="ARBA00047976"/>
    </source>
</evidence>
<dbReference type="PANTHER" id="PTHR23382">
    <property type="entry name" value="MALATE DEHYDROGENASE"/>
    <property type="match status" value="1"/>
</dbReference>
<dbReference type="EMBL" id="CAUYUE010000003">
    <property type="protein sequence ID" value="CAK0750664.1"/>
    <property type="molecule type" value="Genomic_DNA"/>
</dbReference>
<gene>
    <name evidence="13" type="ORF">CVIRNUC_002008</name>
</gene>
<dbReference type="GO" id="GO:0009507">
    <property type="term" value="C:chloroplast"/>
    <property type="evidence" value="ECO:0007669"/>
    <property type="project" value="UniProtKB-SubCell"/>
</dbReference>
<dbReference type="AlphaFoldDB" id="A0AAV1HWG8"/>
<evidence type="ECO:0000256" key="9">
    <source>
        <dbReference type="ARBA" id="ARBA00023157"/>
    </source>
</evidence>
<keyword evidence="8" id="KW-0560">Oxidoreductase</keyword>
<dbReference type="GO" id="GO:0006108">
    <property type="term" value="P:malate metabolic process"/>
    <property type="evidence" value="ECO:0007669"/>
    <property type="project" value="InterPro"/>
</dbReference>
<keyword evidence="6" id="KW-0521">NADP</keyword>
<feature type="domain" description="Lactate/malate dehydrogenase C-terminal" evidence="12">
    <location>
        <begin position="245"/>
        <end position="414"/>
    </location>
</feature>
<dbReference type="InterPro" id="IPR015955">
    <property type="entry name" value="Lactate_DH/Glyco_Ohase_4_C"/>
</dbReference>
<evidence type="ECO:0000256" key="4">
    <source>
        <dbReference type="ARBA" id="ARBA00022528"/>
    </source>
</evidence>
<dbReference type="FunFam" id="3.40.50.720:FF:000144">
    <property type="entry name" value="Malate dehydrogenase [NADP]"/>
    <property type="match status" value="1"/>
</dbReference>
<evidence type="ECO:0000256" key="7">
    <source>
        <dbReference type="ARBA" id="ARBA00022946"/>
    </source>
</evidence>
<dbReference type="InterPro" id="IPR001236">
    <property type="entry name" value="Lactate/malate_DH_N"/>
</dbReference>
<dbReference type="InterPro" id="IPR036291">
    <property type="entry name" value="NAD(P)-bd_dom_sf"/>
</dbReference>
<evidence type="ECO:0000313" key="13">
    <source>
        <dbReference type="EMBL" id="CAK0750664.1"/>
    </source>
</evidence>
<comment type="catalytic activity">
    <reaction evidence="10">
        <text>(S)-malate + NADP(+) = oxaloacetate + NADPH + H(+)</text>
        <dbReference type="Rhea" id="RHEA:10824"/>
        <dbReference type="ChEBI" id="CHEBI:15378"/>
        <dbReference type="ChEBI" id="CHEBI:15589"/>
        <dbReference type="ChEBI" id="CHEBI:16452"/>
        <dbReference type="ChEBI" id="CHEBI:57783"/>
        <dbReference type="ChEBI" id="CHEBI:58349"/>
        <dbReference type="EC" id="1.1.1.82"/>
    </reaction>
</comment>
<dbReference type="Gene3D" id="3.90.110.10">
    <property type="entry name" value="Lactate dehydrogenase/glycoside hydrolase, family 4, C-terminal"/>
    <property type="match status" value="1"/>
</dbReference>
<name>A0AAV1HWG8_9CHLO</name>
<evidence type="ECO:0000259" key="12">
    <source>
        <dbReference type="Pfam" id="PF02866"/>
    </source>
</evidence>